<dbReference type="VEuPathDB" id="FungiDB:AMAG_11296"/>
<dbReference type="AlphaFoldDB" id="A0A0L0SWC0"/>
<organism evidence="2 3">
    <name type="scientific">Allomyces macrogynus (strain ATCC 38327)</name>
    <name type="common">Allomyces javanicus var. macrogynus</name>
    <dbReference type="NCBI Taxonomy" id="578462"/>
    <lineage>
        <taxon>Eukaryota</taxon>
        <taxon>Fungi</taxon>
        <taxon>Fungi incertae sedis</taxon>
        <taxon>Blastocladiomycota</taxon>
        <taxon>Blastocladiomycetes</taxon>
        <taxon>Blastocladiales</taxon>
        <taxon>Blastocladiaceae</taxon>
        <taxon>Allomyces</taxon>
    </lineage>
</organism>
<feature type="compositionally biased region" description="Polar residues" evidence="1">
    <location>
        <begin position="86"/>
        <end position="97"/>
    </location>
</feature>
<dbReference type="EMBL" id="GG745351">
    <property type="protein sequence ID" value="KNE66807.1"/>
    <property type="molecule type" value="Genomic_DNA"/>
</dbReference>
<evidence type="ECO:0000256" key="1">
    <source>
        <dbReference type="SAM" id="MobiDB-lite"/>
    </source>
</evidence>
<evidence type="ECO:0000313" key="2">
    <source>
        <dbReference type="EMBL" id="KNE66807.1"/>
    </source>
</evidence>
<reference evidence="3" key="2">
    <citation type="submission" date="2009-11" db="EMBL/GenBank/DDBJ databases">
        <title>The Genome Sequence of Allomyces macrogynus strain ATCC 38327.</title>
        <authorList>
            <consortium name="The Broad Institute Genome Sequencing Platform"/>
            <person name="Russ C."/>
            <person name="Cuomo C."/>
            <person name="Shea T."/>
            <person name="Young S.K."/>
            <person name="Zeng Q."/>
            <person name="Koehrsen M."/>
            <person name="Haas B."/>
            <person name="Borodovsky M."/>
            <person name="Guigo R."/>
            <person name="Alvarado L."/>
            <person name="Berlin A."/>
            <person name="Borenstein D."/>
            <person name="Chen Z."/>
            <person name="Engels R."/>
            <person name="Freedman E."/>
            <person name="Gellesch M."/>
            <person name="Goldberg J."/>
            <person name="Griggs A."/>
            <person name="Gujja S."/>
            <person name="Heiman D."/>
            <person name="Hepburn T."/>
            <person name="Howarth C."/>
            <person name="Jen D."/>
            <person name="Larson L."/>
            <person name="Lewis B."/>
            <person name="Mehta T."/>
            <person name="Park D."/>
            <person name="Pearson M."/>
            <person name="Roberts A."/>
            <person name="Saif S."/>
            <person name="Shenoy N."/>
            <person name="Sisk P."/>
            <person name="Stolte C."/>
            <person name="Sykes S."/>
            <person name="Walk T."/>
            <person name="White J."/>
            <person name="Yandava C."/>
            <person name="Burger G."/>
            <person name="Gray M.W."/>
            <person name="Holland P.W.H."/>
            <person name="King N."/>
            <person name="Lang F.B.F."/>
            <person name="Roger A.J."/>
            <person name="Ruiz-Trillo I."/>
            <person name="Lander E."/>
            <person name="Nusbaum C."/>
        </authorList>
    </citation>
    <scope>NUCLEOTIDE SEQUENCE [LARGE SCALE GENOMIC DNA]</scope>
    <source>
        <strain evidence="3">ATCC 38327</strain>
    </source>
</reference>
<accession>A0A0L0SWC0</accession>
<feature type="region of interest" description="Disordered" evidence="1">
    <location>
        <begin position="86"/>
        <end position="110"/>
    </location>
</feature>
<sequence>MSRQERARASSTVDLGEWLRTDVLYEPATEITHDASMLAQHGLIARSDAPPSVPSPNDTSAAIPAPYSALPTTATPSDASPAITEPNYTPTAISMPTSLPSPYSAASRASSSANAPPLSGIYASAAATATSHLNMNTAANQLNITLPSTSTTLPMLSSRESFAPASNAAGPTGYAGNLSITEQVAPGASIGSVPLAVNTSNAYSGILQLIPTQPAAAPTPTPTYARITAARVMEETPTDPRNKKSLYVAPDSTPNNWVAIMGEGATKKRRHGADEPPKAPPCDITLLVLLEGPNKQPLAPAPDGDQFLALDYSVEIVQLGKGGKTTSLGVTVEEFASAAKQVIALPVKIPHVPPVDKQKQARVAMKVTLKPTDGSEIIKVGSLPKVIVCVSRRTFTRKKANKAKTANTAKTANPAGSGGVPQMDDRAASSSTSGWARARKGRRRRRSDDL</sequence>
<protein>
    <submittedName>
        <fullName evidence="2">Uncharacterized protein</fullName>
    </submittedName>
</protein>
<feature type="region of interest" description="Disordered" evidence="1">
    <location>
        <begin position="398"/>
        <end position="450"/>
    </location>
</feature>
<proteinExistence type="predicted"/>
<name>A0A0L0SWC0_ALLM3</name>
<evidence type="ECO:0000313" key="3">
    <source>
        <dbReference type="Proteomes" id="UP000054350"/>
    </source>
</evidence>
<gene>
    <name evidence="2" type="ORF">AMAG_11296</name>
</gene>
<feature type="compositionally biased region" description="Low complexity" evidence="1">
    <location>
        <begin position="98"/>
        <end position="110"/>
    </location>
</feature>
<reference evidence="2 3" key="1">
    <citation type="submission" date="2009-11" db="EMBL/GenBank/DDBJ databases">
        <title>Annotation of Allomyces macrogynus ATCC 38327.</title>
        <authorList>
            <consortium name="The Broad Institute Genome Sequencing Platform"/>
            <person name="Russ C."/>
            <person name="Cuomo C."/>
            <person name="Burger G."/>
            <person name="Gray M.W."/>
            <person name="Holland P.W.H."/>
            <person name="King N."/>
            <person name="Lang F.B.F."/>
            <person name="Roger A.J."/>
            <person name="Ruiz-Trillo I."/>
            <person name="Young S.K."/>
            <person name="Zeng Q."/>
            <person name="Gargeya S."/>
            <person name="Fitzgerald M."/>
            <person name="Haas B."/>
            <person name="Abouelleil A."/>
            <person name="Alvarado L."/>
            <person name="Arachchi H.M."/>
            <person name="Berlin A."/>
            <person name="Chapman S.B."/>
            <person name="Gearin G."/>
            <person name="Goldberg J."/>
            <person name="Griggs A."/>
            <person name="Gujja S."/>
            <person name="Hansen M."/>
            <person name="Heiman D."/>
            <person name="Howarth C."/>
            <person name="Larimer J."/>
            <person name="Lui A."/>
            <person name="MacDonald P.J.P."/>
            <person name="McCowen C."/>
            <person name="Montmayeur A."/>
            <person name="Murphy C."/>
            <person name="Neiman D."/>
            <person name="Pearson M."/>
            <person name="Priest M."/>
            <person name="Roberts A."/>
            <person name="Saif S."/>
            <person name="Shea T."/>
            <person name="Sisk P."/>
            <person name="Stolte C."/>
            <person name="Sykes S."/>
            <person name="Wortman J."/>
            <person name="Nusbaum C."/>
            <person name="Birren B."/>
        </authorList>
    </citation>
    <scope>NUCLEOTIDE SEQUENCE [LARGE SCALE GENOMIC DNA]</scope>
    <source>
        <strain evidence="2 3">ATCC 38327</strain>
    </source>
</reference>
<keyword evidence="3" id="KW-1185">Reference proteome</keyword>
<feature type="compositionally biased region" description="Basic residues" evidence="1">
    <location>
        <begin position="437"/>
        <end position="450"/>
    </location>
</feature>
<dbReference type="Proteomes" id="UP000054350">
    <property type="component" value="Unassembled WGS sequence"/>
</dbReference>
<feature type="compositionally biased region" description="Low complexity" evidence="1">
    <location>
        <begin position="403"/>
        <end position="413"/>
    </location>
</feature>